<evidence type="ECO:0000313" key="5">
    <source>
        <dbReference type="Proteomes" id="UP001642484"/>
    </source>
</evidence>
<dbReference type="NCBIfam" id="TIGR00756">
    <property type="entry name" value="PPR"/>
    <property type="match status" value="1"/>
</dbReference>
<sequence length="570" mass="65065">MAASDLGRLAEALYDTAFIQELLVLVTFALSYTLWRRVRRSSWPATRSKADAEPAKASRPNLHRAKPKVRDFTDAEKEQAKASEAEMKELLVQNEFTRALNLYRRTERWNLEAFFTEELFGCFVQSGIRVNKVDVVERMLRSLKRARKEAPSKEFWQQTLKLMSSRKHFSLCLLAYSIFEHDMPVDKVIFSCLINAALELNAESRLEALLEKYSQASLSPKDHILHFRCYVQLNSADAAEQLFHRLGDEVSNLMLNMLLLTCVNQKQPERAYQLLQDAKVRETSAKDKLVDIVSYNTVMKGFGAAQMRSRCLDAVRDLIEHGLQPDDITLGALMEACVAESDHALAQQIGDVLISSGREVKPPMCNLFIRGLVKAGGIWKALALYEAMKKQQVRFPDIVLFSVLIKALVGQNALAKALELVEELQKAWRDKQRRKKSCWENLKAVREVSECCRLLHGERVSRRWDVPALPQQVTQQMTQRSWFWPAWPAARGARAVAAENCWRTASRWPVPVSPARVRSSCENSRWGEVVHTRFWCGLCFHFIHFRTTVLGVLGSHQFERNSNASPSTLA</sequence>
<evidence type="ECO:0000313" key="4">
    <source>
        <dbReference type="EMBL" id="CAK9066787.1"/>
    </source>
</evidence>
<accession>A0ABP0NUC7</accession>
<feature type="compositionally biased region" description="Basic and acidic residues" evidence="3">
    <location>
        <begin position="68"/>
        <end position="78"/>
    </location>
</feature>
<gene>
    <name evidence="4" type="ORF">CCMP2556_LOCUS32823</name>
</gene>
<reference evidence="4 5" key="1">
    <citation type="submission" date="2024-02" db="EMBL/GenBank/DDBJ databases">
        <authorList>
            <person name="Chen Y."/>
            <person name="Shah S."/>
            <person name="Dougan E. K."/>
            <person name="Thang M."/>
            <person name="Chan C."/>
        </authorList>
    </citation>
    <scope>NUCLEOTIDE SEQUENCE [LARGE SCALE GENOMIC DNA]</scope>
</reference>
<feature type="region of interest" description="Disordered" evidence="3">
    <location>
        <begin position="46"/>
        <end position="78"/>
    </location>
</feature>
<dbReference type="InterPro" id="IPR011990">
    <property type="entry name" value="TPR-like_helical_dom_sf"/>
</dbReference>
<name>A0ABP0NUC7_9DINO</name>
<dbReference type="InterPro" id="IPR002885">
    <property type="entry name" value="PPR_rpt"/>
</dbReference>
<comment type="caution">
    <text evidence="4">The sequence shown here is derived from an EMBL/GenBank/DDBJ whole genome shotgun (WGS) entry which is preliminary data.</text>
</comment>
<dbReference type="Proteomes" id="UP001642484">
    <property type="component" value="Unassembled WGS sequence"/>
</dbReference>
<organism evidence="4 5">
    <name type="scientific">Durusdinium trenchii</name>
    <dbReference type="NCBI Taxonomy" id="1381693"/>
    <lineage>
        <taxon>Eukaryota</taxon>
        <taxon>Sar</taxon>
        <taxon>Alveolata</taxon>
        <taxon>Dinophyceae</taxon>
        <taxon>Suessiales</taxon>
        <taxon>Symbiodiniaceae</taxon>
        <taxon>Durusdinium</taxon>
    </lineage>
</organism>
<proteinExistence type="predicted"/>
<evidence type="ECO:0000256" key="3">
    <source>
        <dbReference type="SAM" id="MobiDB-lite"/>
    </source>
</evidence>
<evidence type="ECO:0008006" key="6">
    <source>
        <dbReference type="Google" id="ProtNLM"/>
    </source>
</evidence>
<dbReference type="PANTHER" id="PTHR47942">
    <property type="entry name" value="TETRATRICOPEPTIDE REPEAT (TPR)-LIKE SUPERFAMILY PROTEIN-RELATED"/>
    <property type="match status" value="1"/>
</dbReference>
<evidence type="ECO:0000256" key="2">
    <source>
        <dbReference type="PROSITE-ProRule" id="PRU00708"/>
    </source>
</evidence>
<dbReference type="InterPro" id="IPR051222">
    <property type="entry name" value="PPR/CCM1_RNA-binding"/>
</dbReference>
<dbReference type="PROSITE" id="PS51375">
    <property type="entry name" value="PPR"/>
    <property type="match status" value="1"/>
</dbReference>
<evidence type="ECO:0000256" key="1">
    <source>
        <dbReference type="ARBA" id="ARBA00022737"/>
    </source>
</evidence>
<protein>
    <recommendedName>
        <fullName evidence="6">Pentatricopeptide repeat-containing protein</fullName>
    </recommendedName>
</protein>
<dbReference type="Gene3D" id="1.25.40.10">
    <property type="entry name" value="Tetratricopeptide repeat domain"/>
    <property type="match status" value="2"/>
</dbReference>
<dbReference type="Pfam" id="PF01535">
    <property type="entry name" value="PPR"/>
    <property type="match status" value="1"/>
</dbReference>
<feature type="repeat" description="PPR" evidence="2">
    <location>
        <begin position="291"/>
        <end position="325"/>
    </location>
</feature>
<keyword evidence="5" id="KW-1185">Reference proteome</keyword>
<keyword evidence="1" id="KW-0677">Repeat</keyword>
<dbReference type="PANTHER" id="PTHR47942:SF63">
    <property type="entry name" value="PENTATRICOPEPTIDE REPEAT-CONTAINING PROTEIN"/>
    <property type="match status" value="1"/>
</dbReference>
<dbReference type="EMBL" id="CAXAMN010022139">
    <property type="protein sequence ID" value="CAK9066787.1"/>
    <property type="molecule type" value="Genomic_DNA"/>
</dbReference>